<dbReference type="EMBL" id="FPLD01000064">
    <property type="protein sequence ID" value="SGZ00760.1"/>
    <property type="molecule type" value="Genomic_DNA"/>
</dbReference>
<sequence length="348" mass="39721">MTTISTEVKGRGLEIDFNLGTGCANRVQDYLLNSLKNYDQEVEPYVISEIAKQVIREVLLENKIELSQIENFTESNDYDWIIFKNCFDTKNIPLTPTNDCPPDNDSWKIPAAILMGLLSLTGHKVASYKGEMNGRLAHMVMPAKNNKQYQTRSTKQLMPHTEVVNGLWPEEIYSNTNGHYIAPDVFGLASIRNPTKCATRIWYLNDILAKLSYSVIKDLMRYEFKATSQSSFDIHHCLDGVSVISDINDRLSIRFSYTKLEGMTPRAKAALSKLKAYLDDESTVERLILNPGQVVILNNRTLLHGRDNLQHHALYDGNDRWLIRMYGFSYDGWRKLPKSEVLPHVATL</sequence>
<name>A0A1K9ZQV7_9GAMM</name>
<dbReference type="RefSeq" id="WP_075497970.1">
    <property type="nucleotide sequence ID" value="NZ_CAWRBC010000034.1"/>
</dbReference>
<evidence type="ECO:0000313" key="3">
    <source>
        <dbReference type="EMBL" id="SGZ00760.1"/>
    </source>
</evidence>
<organism evidence="3 4">
    <name type="scientific">Moritella viscosa</name>
    <dbReference type="NCBI Taxonomy" id="80854"/>
    <lineage>
        <taxon>Bacteria</taxon>
        <taxon>Pseudomonadati</taxon>
        <taxon>Pseudomonadota</taxon>
        <taxon>Gammaproteobacteria</taxon>
        <taxon>Alteromonadales</taxon>
        <taxon>Moritellaceae</taxon>
        <taxon>Moritella</taxon>
    </lineage>
</organism>
<evidence type="ECO:0000313" key="4">
    <source>
        <dbReference type="Proteomes" id="UP000183794"/>
    </source>
</evidence>
<dbReference type="Pfam" id="PF02668">
    <property type="entry name" value="TauD"/>
    <property type="match status" value="1"/>
</dbReference>
<evidence type="ECO:0000256" key="1">
    <source>
        <dbReference type="ARBA" id="ARBA00023002"/>
    </source>
</evidence>
<proteinExistence type="predicted"/>
<reference evidence="3 4" key="1">
    <citation type="submission" date="2016-11" db="EMBL/GenBank/DDBJ databases">
        <authorList>
            <person name="Jaros S."/>
            <person name="Januszkiewicz K."/>
            <person name="Wedrychowicz H."/>
        </authorList>
    </citation>
    <scope>NUCLEOTIDE SEQUENCE [LARGE SCALE GENOMIC DNA]</scope>
    <source>
        <strain evidence="3">NVI 5450</strain>
    </source>
</reference>
<gene>
    <name evidence="3" type="ORF">NVI5450_2341</name>
</gene>
<feature type="domain" description="TauD/TfdA-like" evidence="2">
    <location>
        <begin position="262"/>
        <end position="326"/>
    </location>
</feature>
<dbReference type="AlphaFoldDB" id="A0A1K9ZQV7"/>
<keyword evidence="1" id="KW-0560">Oxidoreductase</keyword>
<evidence type="ECO:0000259" key="2">
    <source>
        <dbReference type="Pfam" id="PF02668"/>
    </source>
</evidence>
<accession>A0A1K9ZQV7</accession>
<protein>
    <recommendedName>
        <fullName evidence="2">TauD/TfdA-like domain-containing protein</fullName>
    </recommendedName>
</protein>
<dbReference type="Gene3D" id="3.60.130.10">
    <property type="entry name" value="Clavaminate synthase-like"/>
    <property type="match status" value="1"/>
</dbReference>
<dbReference type="InterPro" id="IPR003819">
    <property type="entry name" value="TauD/TfdA-like"/>
</dbReference>
<dbReference type="SUPFAM" id="SSF51197">
    <property type="entry name" value="Clavaminate synthase-like"/>
    <property type="match status" value="1"/>
</dbReference>
<dbReference type="GO" id="GO:0016706">
    <property type="term" value="F:2-oxoglutarate-dependent dioxygenase activity"/>
    <property type="evidence" value="ECO:0007669"/>
    <property type="project" value="UniProtKB-ARBA"/>
</dbReference>
<dbReference type="InterPro" id="IPR042098">
    <property type="entry name" value="TauD-like_sf"/>
</dbReference>
<dbReference type="Proteomes" id="UP000183794">
    <property type="component" value="Unassembled WGS sequence"/>
</dbReference>